<name>A0ACC1QLU3_9HYPO</name>
<keyword evidence="2" id="KW-1185">Reference proteome</keyword>
<evidence type="ECO:0000313" key="2">
    <source>
        <dbReference type="Proteomes" id="UP001148737"/>
    </source>
</evidence>
<gene>
    <name evidence="1" type="ORF">NLG97_g8343</name>
</gene>
<dbReference type="EMBL" id="JANAKD010001448">
    <property type="protein sequence ID" value="KAJ3479353.1"/>
    <property type="molecule type" value="Genomic_DNA"/>
</dbReference>
<organism evidence="1 2">
    <name type="scientific">Lecanicillium saksenae</name>
    <dbReference type="NCBI Taxonomy" id="468837"/>
    <lineage>
        <taxon>Eukaryota</taxon>
        <taxon>Fungi</taxon>
        <taxon>Dikarya</taxon>
        <taxon>Ascomycota</taxon>
        <taxon>Pezizomycotina</taxon>
        <taxon>Sordariomycetes</taxon>
        <taxon>Hypocreomycetidae</taxon>
        <taxon>Hypocreales</taxon>
        <taxon>Cordycipitaceae</taxon>
        <taxon>Lecanicillium</taxon>
    </lineage>
</organism>
<dbReference type="Proteomes" id="UP001148737">
    <property type="component" value="Unassembled WGS sequence"/>
</dbReference>
<accession>A0ACC1QLU3</accession>
<evidence type="ECO:0000313" key="1">
    <source>
        <dbReference type="EMBL" id="KAJ3479353.1"/>
    </source>
</evidence>
<reference evidence="1" key="1">
    <citation type="submission" date="2022-07" db="EMBL/GenBank/DDBJ databases">
        <title>Genome Sequence of Lecanicillium saksenae.</title>
        <authorList>
            <person name="Buettner E."/>
        </authorList>
    </citation>
    <scope>NUCLEOTIDE SEQUENCE</scope>
    <source>
        <strain evidence="1">VT-O1</strain>
    </source>
</reference>
<comment type="caution">
    <text evidence="1">The sequence shown here is derived from an EMBL/GenBank/DDBJ whole genome shotgun (WGS) entry which is preliminary data.</text>
</comment>
<protein>
    <submittedName>
        <fullName evidence="1">Uncharacterized protein</fullName>
    </submittedName>
</protein>
<sequence length="362" mass="39119">MDGISGFQPFDNGVGDWTDFGVANPAYVDPAWAPAATFDATAGAFPMQDSHLIAFHPADLQALPVPIPITSHDAENVPRRRKQNRSCDQCRVSKKACDLTPPASSASAQNEAPQTCGMCRARGIKCTSTWLDRKKRTERVAVAKRVARMTAQESGKSKPAPSLELMPLVSEVALGRPMIAQDVLTRQLDLYVEAFEMPMAQCLIQGGLPPNCSYGLDALIHLRGGGHLNQISYQRDDWNNDSNSAEEEVGGAETVRKAAFLFQATGLLDAIFQTRGVAVSPNRTTSITEGYKWVAVATAAQYCFSLGDNAGLRSRDLAYTSFQRAKDAAFGNMAATQSFRHALSMLLFGIITPPATGEEKST</sequence>
<proteinExistence type="predicted"/>